<dbReference type="InterPro" id="IPR007197">
    <property type="entry name" value="rSAM"/>
</dbReference>
<sequence length="384" mass="42536">MSDEARGETDRLRPVANRVRTPLVDQHATWIAVNPLQGCPKACEYCFLTAVRPEYIATPGESVDALLASPFYAPPRTVALYTWTDVMALPDSRTHLVQLLEEMISRKVPNPVVLITKCSMPGDVVEVINAARARGLTIIVYLSYSGLGRHIERGIRRDATAENFPKLSIAGIPIVHYWRPALPESATNETMQDVLDHVAEYAMCTVAAGLKVEKAALPRLAKFWPELAEKPGVTEAEGVYPRRFWEFIHRTWRRHAHYPVFHTNSCALSYVLRRADSFGIFGTNVCRVRNLCPAEQRFRCTTADAERTAPTSDSVQSALQGRGLAGIAWRLSGDSREVLIDAPVDTRVVAAVTQDLGVRVRVRRNDDDGYWSSGTAGATPVILG</sequence>
<dbReference type="EMBL" id="BMMT01000025">
    <property type="protein sequence ID" value="GGJ05653.1"/>
    <property type="molecule type" value="Genomic_DNA"/>
</dbReference>
<dbReference type="Proteomes" id="UP000597989">
    <property type="component" value="Unassembled WGS sequence"/>
</dbReference>
<evidence type="ECO:0000313" key="1">
    <source>
        <dbReference type="EMBL" id="GGJ05653.1"/>
    </source>
</evidence>
<dbReference type="SFLD" id="SFLDS00029">
    <property type="entry name" value="Radical_SAM"/>
    <property type="match status" value="1"/>
</dbReference>
<dbReference type="InterPro" id="IPR058240">
    <property type="entry name" value="rSAM_sf"/>
</dbReference>
<dbReference type="AlphaFoldDB" id="A0A917KCN9"/>
<dbReference type="RefSeq" id="WP_188991578.1">
    <property type="nucleotide sequence ID" value="NZ_BMMT01000025.1"/>
</dbReference>
<gene>
    <name evidence="1" type="ORF">GCM10011581_48420</name>
</gene>
<comment type="caution">
    <text evidence="1">The sequence shown here is derived from an EMBL/GenBank/DDBJ whole genome shotgun (WGS) entry which is preliminary data.</text>
</comment>
<dbReference type="GO" id="GO:0051536">
    <property type="term" value="F:iron-sulfur cluster binding"/>
    <property type="evidence" value="ECO:0007669"/>
    <property type="project" value="InterPro"/>
</dbReference>
<reference evidence="1 2" key="1">
    <citation type="journal article" date="2014" name="Int. J. Syst. Evol. Microbiol.">
        <title>Complete genome sequence of Corynebacterium casei LMG S-19264T (=DSM 44701T), isolated from a smear-ripened cheese.</title>
        <authorList>
            <consortium name="US DOE Joint Genome Institute (JGI-PGF)"/>
            <person name="Walter F."/>
            <person name="Albersmeier A."/>
            <person name="Kalinowski J."/>
            <person name="Ruckert C."/>
        </authorList>
    </citation>
    <scope>NUCLEOTIDE SEQUENCE [LARGE SCALE GENOMIC DNA]</scope>
    <source>
        <strain evidence="1 2">CGMCC 4.7206</strain>
    </source>
</reference>
<organism evidence="1 2">
    <name type="scientific">Saccharopolyspora thermophila</name>
    <dbReference type="NCBI Taxonomy" id="89367"/>
    <lineage>
        <taxon>Bacteria</taxon>
        <taxon>Bacillati</taxon>
        <taxon>Actinomycetota</taxon>
        <taxon>Actinomycetes</taxon>
        <taxon>Pseudonocardiales</taxon>
        <taxon>Pseudonocardiaceae</taxon>
        <taxon>Saccharopolyspora</taxon>
    </lineage>
</organism>
<dbReference type="SUPFAM" id="SSF102114">
    <property type="entry name" value="Radical SAM enzymes"/>
    <property type="match status" value="1"/>
</dbReference>
<dbReference type="GO" id="GO:0003824">
    <property type="term" value="F:catalytic activity"/>
    <property type="evidence" value="ECO:0007669"/>
    <property type="project" value="InterPro"/>
</dbReference>
<evidence type="ECO:0000313" key="2">
    <source>
        <dbReference type="Proteomes" id="UP000597989"/>
    </source>
</evidence>
<name>A0A917KCN9_9PSEU</name>
<evidence type="ECO:0008006" key="3">
    <source>
        <dbReference type="Google" id="ProtNLM"/>
    </source>
</evidence>
<proteinExistence type="predicted"/>
<accession>A0A917KCN9</accession>
<protein>
    <recommendedName>
        <fullName evidence="3">Radical SAM protein</fullName>
    </recommendedName>
</protein>